<comment type="caution">
    <text evidence="6">The sequence shown here is derived from an EMBL/GenBank/DDBJ whole genome shotgun (WGS) entry which is preliminary data.</text>
</comment>
<dbReference type="Pfam" id="PF03358">
    <property type="entry name" value="FMN_red"/>
    <property type="match status" value="1"/>
</dbReference>
<dbReference type="SUPFAM" id="SSF52218">
    <property type="entry name" value="Flavoproteins"/>
    <property type="match status" value="1"/>
</dbReference>
<protein>
    <submittedName>
        <fullName evidence="6">FMN reductase</fullName>
    </submittedName>
</protein>
<dbReference type="PANTHER" id="PTHR43408:SF2">
    <property type="entry name" value="FMN REDUCTASE (NADPH)"/>
    <property type="match status" value="1"/>
</dbReference>
<evidence type="ECO:0000256" key="2">
    <source>
        <dbReference type="ARBA" id="ARBA00022630"/>
    </source>
</evidence>
<evidence type="ECO:0000256" key="1">
    <source>
        <dbReference type="ARBA" id="ARBA00005990"/>
    </source>
</evidence>
<organism evidence="6 7">
    <name type="scientific">Rhizobium oryziradicis</name>
    <dbReference type="NCBI Taxonomy" id="1867956"/>
    <lineage>
        <taxon>Bacteria</taxon>
        <taxon>Pseudomonadati</taxon>
        <taxon>Pseudomonadota</taxon>
        <taxon>Alphaproteobacteria</taxon>
        <taxon>Hyphomicrobiales</taxon>
        <taxon>Rhizobiaceae</taxon>
        <taxon>Rhizobium/Agrobacterium group</taxon>
        <taxon>Rhizobium</taxon>
    </lineage>
</organism>
<dbReference type="GO" id="GO:0016491">
    <property type="term" value="F:oxidoreductase activity"/>
    <property type="evidence" value="ECO:0007669"/>
    <property type="project" value="UniProtKB-KW"/>
</dbReference>
<dbReference type="Proteomes" id="UP000186894">
    <property type="component" value="Unassembled WGS sequence"/>
</dbReference>
<name>A0A1Q8ZXG1_9HYPH</name>
<accession>A0A1Q8ZXG1</accession>
<dbReference type="RefSeq" id="WP_075637677.1">
    <property type="nucleotide sequence ID" value="NZ_MKIM01000019.1"/>
</dbReference>
<evidence type="ECO:0000313" key="6">
    <source>
        <dbReference type="EMBL" id="OLP46721.1"/>
    </source>
</evidence>
<dbReference type="PANTHER" id="PTHR43408">
    <property type="entry name" value="FMN REDUCTASE (NADPH)"/>
    <property type="match status" value="1"/>
</dbReference>
<gene>
    <name evidence="6" type="ORF">BJF95_15480</name>
</gene>
<comment type="similarity">
    <text evidence="1">Belongs to the SsuE family.</text>
</comment>
<dbReference type="InterPro" id="IPR005025">
    <property type="entry name" value="FMN_Rdtase-like_dom"/>
</dbReference>
<dbReference type="InterPro" id="IPR051814">
    <property type="entry name" value="NAD(P)H-dep_FMN_reductase"/>
</dbReference>
<keyword evidence="7" id="KW-1185">Reference proteome</keyword>
<dbReference type="STRING" id="1867956.BJF95_15480"/>
<dbReference type="InterPro" id="IPR029039">
    <property type="entry name" value="Flavoprotein-like_sf"/>
</dbReference>
<evidence type="ECO:0000256" key="4">
    <source>
        <dbReference type="ARBA" id="ARBA00023002"/>
    </source>
</evidence>
<feature type="domain" description="NADPH-dependent FMN reductase-like" evidence="5">
    <location>
        <begin position="5"/>
        <end position="146"/>
    </location>
</feature>
<dbReference type="NCBIfam" id="TIGR03566">
    <property type="entry name" value="FMN_reduc_MsuE"/>
    <property type="match status" value="1"/>
</dbReference>
<evidence type="ECO:0000259" key="5">
    <source>
        <dbReference type="Pfam" id="PF03358"/>
    </source>
</evidence>
<reference evidence="6 7" key="1">
    <citation type="submission" date="2016-09" db="EMBL/GenBank/DDBJ databases">
        <title>Rhizobium oryziradicis sp. nov., isolated from the root of rice.</title>
        <authorList>
            <person name="Zhao J."/>
            <person name="Zhang X."/>
        </authorList>
    </citation>
    <scope>NUCLEOTIDE SEQUENCE [LARGE SCALE GENOMIC DNA]</scope>
    <source>
        <strain evidence="6 7">N19</strain>
    </source>
</reference>
<evidence type="ECO:0000313" key="7">
    <source>
        <dbReference type="Proteomes" id="UP000186894"/>
    </source>
</evidence>
<keyword evidence="2" id="KW-0285">Flavoprotein</keyword>
<dbReference type="AlphaFoldDB" id="A0A1Q8ZXG1"/>
<proteinExistence type="inferred from homology"/>
<evidence type="ECO:0000256" key="3">
    <source>
        <dbReference type="ARBA" id="ARBA00022643"/>
    </source>
</evidence>
<dbReference type="OrthoDB" id="1643408at2"/>
<sequence length="204" mass="21950">MTFPDVVGLAGSFSVPSKTRALVEDIVARAVEHFDVTSKVIDLSQFGPDLGNARSIDGLTGVSRDIVDNILNARTLIIAAPVYKGSYPGLFKHLFDLIDPAALAGKPILLVATGGGEKHALVIEHQLRPLFGFFEALTLPIGIYASEVDFVNGQPVSPRLIDRINRAVEQLEPHLAQRHRAFDNVVNLARPVSVAGNSAIGQRI</sequence>
<dbReference type="EMBL" id="MKIM01000019">
    <property type="protein sequence ID" value="OLP46721.1"/>
    <property type="molecule type" value="Genomic_DNA"/>
</dbReference>
<keyword evidence="3" id="KW-0288">FMN</keyword>
<dbReference type="Gene3D" id="3.40.50.360">
    <property type="match status" value="1"/>
</dbReference>
<dbReference type="InterPro" id="IPR019912">
    <property type="entry name" value="FMN_Rdtase_MsuE-like"/>
</dbReference>
<keyword evidence="4" id="KW-0560">Oxidoreductase</keyword>